<comment type="subcellular location">
    <subcellularLocation>
        <location evidence="1">Cell membrane</location>
        <topology evidence="1">Multi-pass membrane protein</topology>
    </subcellularLocation>
</comment>
<evidence type="ECO:0000256" key="5">
    <source>
        <dbReference type="ARBA" id="ARBA00023136"/>
    </source>
</evidence>
<evidence type="ECO:0000256" key="2">
    <source>
        <dbReference type="ARBA" id="ARBA00022475"/>
    </source>
</evidence>
<evidence type="ECO:0000256" key="4">
    <source>
        <dbReference type="ARBA" id="ARBA00022989"/>
    </source>
</evidence>
<dbReference type="GO" id="GO:0005886">
    <property type="term" value="C:plasma membrane"/>
    <property type="evidence" value="ECO:0007669"/>
    <property type="project" value="UniProtKB-SubCell"/>
</dbReference>
<accession>A0A239NEX2</accession>
<dbReference type="AlphaFoldDB" id="A0A239NEX2"/>
<keyword evidence="2" id="KW-1003">Cell membrane</keyword>
<dbReference type="PANTHER" id="PTHR30482:SF5">
    <property type="entry name" value="ABC TRANSPORTER PERMEASE PROTEIN"/>
    <property type="match status" value="1"/>
</dbReference>
<dbReference type="InterPro" id="IPR043428">
    <property type="entry name" value="LivM-like"/>
</dbReference>
<feature type="transmembrane region" description="Helical" evidence="6">
    <location>
        <begin position="70"/>
        <end position="91"/>
    </location>
</feature>
<sequence length="332" mass="34473">MLLVLPLYVDAFWLNMGAFAFAAAVGAIGLTVLYGRVGQLSLAHSFFLAVGAYGYIFFASDPEDGAWGAGLPPLPAAVAAVCFSAVVGLAFSPVARRLKGISLGVATLALIFIGEHVFYALPELSGGYNGRTVPDLAVGGFEIVGDDPGIVLAGVEFGRPERLWILCGLVLMATAAFTTRVLESRIGRAYAAVRDGESHAAALGINPSRVRSSGFMFGSVLAGISGILLAVAFRRTVPDYWTLTLSLQYLAMVILGGLGSVRGAIGGAAFVTAIPLLLQRYGAVIPGLSTGPGAAFPPSVVAQLVFGILIVAVLWADPRGLAHTLGRLRRAR</sequence>
<keyword evidence="3 6" id="KW-0812">Transmembrane</keyword>
<proteinExistence type="predicted"/>
<organism evidence="7 8">
    <name type="scientific">Actinomadura meyerae</name>
    <dbReference type="NCBI Taxonomy" id="240840"/>
    <lineage>
        <taxon>Bacteria</taxon>
        <taxon>Bacillati</taxon>
        <taxon>Actinomycetota</taxon>
        <taxon>Actinomycetes</taxon>
        <taxon>Streptosporangiales</taxon>
        <taxon>Thermomonosporaceae</taxon>
        <taxon>Actinomadura</taxon>
    </lineage>
</organism>
<feature type="transmembrane region" description="Helical" evidence="6">
    <location>
        <begin position="215"/>
        <end position="234"/>
    </location>
</feature>
<evidence type="ECO:0000313" key="8">
    <source>
        <dbReference type="Proteomes" id="UP000198318"/>
    </source>
</evidence>
<feature type="transmembrane region" description="Helical" evidence="6">
    <location>
        <begin position="295"/>
        <end position="316"/>
    </location>
</feature>
<protein>
    <submittedName>
        <fullName evidence="7">Branched-chain amino acid transport system permease protein</fullName>
    </submittedName>
</protein>
<name>A0A239NEX2_9ACTN</name>
<keyword evidence="8" id="KW-1185">Reference proteome</keyword>
<dbReference type="InterPro" id="IPR001851">
    <property type="entry name" value="ABC_transp_permease"/>
</dbReference>
<dbReference type="EMBL" id="FZOR01000040">
    <property type="protein sequence ID" value="SNT53517.1"/>
    <property type="molecule type" value="Genomic_DNA"/>
</dbReference>
<dbReference type="CDD" id="cd06581">
    <property type="entry name" value="TM_PBP1_LivM_like"/>
    <property type="match status" value="1"/>
</dbReference>
<evidence type="ECO:0000256" key="3">
    <source>
        <dbReference type="ARBA" id="ARBA00022692"/>
    </source>
</evidence>
<feature type="transmembrane region" description="Helical" evidence="6">
    <location>
        <begin position="12"/>
        <end position="33"/>
    </location>
</feature>
<gene>
    <name evidence="7" type="ORF">SAMN05443665_104040</name>
</gene>
<evidence type="ECO:0000313" key="7">
    <source>
        <dbReference type="EMBL" id="SNT53517.1"/>
    </source>
</evidence>
<dbReference type="PANTHER" id="PTHR30482">
    <property type="entry name" value="HIGH-AFFINITY BRANCHED-CHAIN AMINO ACID TRANSPORT SYSTEM PERMEASE"/>
    <property type="match status" value="1"/>
</dbReference>
<dbReference type="GO" id="GO:0015658">
    <property type="term" value="F:branched-chain amino acid transmembrane transporter activity"/>
    <property type="evidence" value="ECO:0007669"/>
    <property type="project" value="InterPro"/>
</dbReference>
<dbReference type="Pfam" id="PF02653">
    <property type="entry name" value="BPD_transp_2"/>
    <property type="match status" value="1"/>
</dbReference>
<keyword evidence="4 6" id="KW-1133">Transmembrane helix</keyword>
<feature type="transmembrane region" description="Helical" evidence="6">
    <location>
        <begin position="103"/>
        <end position="121"/>
    </location>
</feature>
<feature type="transmembrane region" description="Helical" evidence="6">
    <location>
        <begin position="40"/>
        <end position="58"/>
    </location>
</feature>
<reference evidence="7 8" key="1">
    <citation type="submission" date="2017-06" db="EMBL/GenBank/DDBJ databases">
        <authorList>
            <person name="Kim H.J."/>
            <person name="Triplett B.A."/>
        </authorList>
    </citation>
    <scope>NUCLEOTIDE SEQUENCE [LARGE SCALE GENOMIC DNA]</scope>
    <source>
        <strain evidence="7 8">DSM 44715</strain>
    </source>
</reference>
<evidence type="ECO:0000256" key="6">
    <source>
        <dbReference type="SAM" id="Phobius"/>
    </source>
</evidence>
<dbReference type="Proteomes" id="UP000198318">
    <property type="component" value="Unassembled WGS sequence"/>
</dbReference>
<evidence type="ECO:0000256" key="1">
    <source>
        <dbReference type="ARBA" id="ARBA00004651"/>
    </source>
</evidence>
<keyword evidence="5 6" id="KW-0472">Membrane</keyword>